<feature type="active site" evidence="5">
    <location>
        <position position="328"/>
    </location>
</feature>
<feature type="active site" evidence="5">
    <location>
        <position position="320"/>
    </location>
</feature>
<dbReference type="PANTHER" id="PTHR21227:SF0">
    <property type="entry name" value="TRNA-SPLICING ENDONUCLEASE SUBUNIT SEN2"/>
    <property type="match status" value="1"/>
</dbReference>
<keyword evidence="3 4" id="KW-0456">Lyase</keyword>
<dbReference type="InterPro" id="IPR016589">
    <property type="entry name" value="tRNA_splic_SEN2"/>
</dbReference>
<evidence type="ECO:0000256" key="3">
    <source>
        <dbReference type="ARBA" id="ARBA00023239"/>
    </source>
</evidence>
<evidence type="ECO:0000256" key="5">
    <source>
        <dbReference type="PIRSR" id="PIRSR011789-1"/>
    </source>
</evidence>
<evidence type="ECO:0000259" key="8">
    <source>
        <dbReference type="Pfam" id="PF02778"/>
    </source>
</evidence>
<dbReference type="GO" id="GO:0000379">
    <property type="term" value="P:tRNA-type intron splice site recognition and cleavage"/>
    <property type="evidence" value="ECO:0007669"/>
    <property type="project" value="TreeGrafter"/>
</dbReference>
<dbReference type="EnsemblMetazoa" id="XM_021050048.2">
    <property type="protein sequence ID" value="XP_020905707.1"/>
    <property type="gene ID" value="LOC110243895"/>
</dbReference>
<reference evidence="9" key="1">
    <citation type="submission" date="2022-11" db="UniProtKB">
        <authorList>
            <consortium name="EnsemblMetazoa"/>
        </authorList>
    </citation>
    <scope>IDENTIFICATION</scope>
</reference>
<dbReference type="GO" id="GO:0000213">
    <property type="term" value="F:tRNA-intron lyase activity"/>
    <property type="evidence" value="ECO:0007669"/>
    <property type="project" value="UniProtKB-UniRule"/>
</dbReference>
<dbReference type="OMA" id="LWRRWNP"/>
<evidence type="ECO:0000256" key="2">
    <source>
        <dbReference type="ARBA" id="ARBA00022694"/>
    </source>
</evidence>
<name>A0A913XK72_EXADI</name>
<dbReference type="EC" id="4.6.1.16" evidence="4"/>
<feature type="domain" description="tRNA intron endonuclease N-terminal" evidence="8">
    <location>
        <begin position="242"/>
        <end position="280"/>
    </location>
</feature>
<keyword evidence="2 4" id="KW-0819">tRNA processing</keyword>
<dbReference type="Pfam" id="PF01974">
    <property type="entry name" value="tRNA_int_endo"/>
    <property type="match status" value="1"/>
</dbReference>
<dbReference type="EnsemblMetazoa" id="XM_021050049.2">
    <property type="protein sequence ID" value="XP_020905708.1"/>
    <property type="gene ID" value="LOC110243895"/>
</dbReference>
<accession>A0A913XK72</accession>
<dbReference type="PANTHER" id="PTHR21227">
    <property type="entry name" value="TRNA-SPLICING ENDONUCLEASE SUBUNIT SEN2"/>
    <property type="match status" value="1"/>
</dbReference>
<dbReference type="InterPro" id="IPR011856">
    <property type="entry name" value="tRNA_endonuc-like_dom_sf"/>
</dbReference>
<dbReference type="RefSeq" id="XP_020905708.1">
    <property type="nucleotide sequence ID" value="XM_021050049.2"/>
</dbReference>
<dbReference type="InterPro" id="IPR006678">
    <property type="entry name" value="tRNA_intron_Endonuc_N"/>
</dbReference>
<dbReference type="GeneID" id="110243895"/>
<dbReference type="Proteomes" id="UP000887567">
    <property type="component" value="Unplaced"/>
</dbReference>
<feature type="active site" evidence="5">
    <location>
        <position position="371"/>
    </location>
</feature>
<dbReference type="SUPFAM" id="SSF53032">
    <property type="entry name" value="tRNA-intron endonuclease catalytic domain-like"/>
    <property type="match status" value="1"/>
</dbReference>
<feature type="region of interest" description="Disordered" evidence="6">
    <location>
        <begin position="103"/>
        <end position="223"/>
    </location>
</feature>
<dbReference type="Pfam" id="PF02778">
    <property type="entry name" value="tRNA_int_endo_N"/>
    <property type="match status" value="1"/>
</dbReference>
<dbReference type="GO" id="GO:0005737">
    <property type="term" value="C:cytoplasm"/>
    <property type="evidence" value="ECO:0007669"/>
    <property type="project" value="TreeGrafter"/>
</dbReference>
<sequence>MAADILKNPRKKKGAKKLAKESPFPVPIESITKKEACDSRWFYYTGYFRDNCVVVEDLGDLTFLYKMGFFGKGNLSRSKPEYEIISDISQKAFSNSDKLRRLPPKERQIRQSKFREIRKERHRNHSHWQRLANLSEDNECHTSQRTNEESEMKKAQHENDTSEEEPCKKMKMEEDEVDLFEDDSDECNDDSDDLTHDTSSQDENKTNSSDKDDNELGGAEVPVQVKKSEVIGKSRKKVDPYKVFEHLQLTLEEAFFLSYGLGCLNVYDDNKKALSIGDLWREFSQVKKNFIPCYIAYHYYRSKGWVPKCGIKYGTDFVIYKEGMPFYHSSYSVIVQVADQDSLEPVMTDVCTPYTWAGATGLNRVSEHAAKEIMICYVLLPSGITEKELCLPCCIPRFKVQEVVLRRWIPERSREPTKTTS</sequence>
<dbReference type="GO" id="GO:0000214">
    <property type="term" value="C:tRNA-intron endonuclease complex"/>
    <property type="evidence" value="ECO:0007669"/>
    <property type="project" value="UniProtKB-UniRule"/>
</dbReference>
<dbReference type="EnsemblMetazoa" id="XM_021050051.2">
    <property type="protein sequence ID" value="XP_020905710.1"/>
    <property type="gene ID" value="LOC110243895"/>
</dbReference>
<dbReference type="KEGG" id="epa:110243895"/>
<feature type="compositionally biased region" description="Basic and acidic residues" evidence="6">
    <location>
        <begin position="103"/>
        <end position="119"/>
    </location>
</feature>
<evidence type="ECO:0000256" key="1">
    <source>
        <dbReference type="ARBA" id="ARBA00008078"/>
    </source>
</evidence>
<dbReference type="OrthoDB" id="10249562at2759"/>
<dbReference type="InterPro" id="IPR036167">
    <property type="entry name" value="tRNA_intron_Endo_cat-like_sf"/>
</dbReference>
<evidence type="ECO:0000256" key="4">
    <source>
        <dbReference type="PIRNR" id="PIRNR011789"/>
    </source>
</evidence>
<comment type="similarity">
    <text evidence="1 4">Belongs to the tRNA-intron endonuclease family.</text>
</comment>
<dbReference type="RefSeq" id="XP_020905710.1">
    <property type="nucleotide sequence ID" value="XM_021050051.2"/>
</dbReference>
<protein>
    <recommendedName>
        <fullName evidence="4">tRNA-splicing endonuclease subunit Sen2</fullName>
        <ecNumber evidence="4">4.6.1.16</ecNumber>
    </recommendedName>
</protein>
<comment type="function">
    <text evidence="4">Constitutes one of the two catalytic subunit of the tRNA-splicing endonuclease complex, a complex responsible for identification and cleavage of the splice sites in pre-tRNA. It cleaves pre-tRNA at the 5'- and 3'-splice sites to release the intron. The products are an intron and two tRNA half-molecules bearing 2',3'-cyclic phosphate and 5'-OH termini. There are no conserved sequences at the splice sites, but the intron is invariably located at the same site in the gene, placing the splice sites an invariant distance from the constant structural features of the tRNA body.</text>
</comment>
<dbReference type="RefSeq" id="XP_020905707.1">
    <property type="nucleotide sequence ID" value="XM_021050048.2"/>
</dbReference>
<dbReference type="InterPro" id="IPR006677">
    <property type="entry name" value="tRNA_intron_Endonuc_cat-like"/>
</dbReference>
<proteinExistence type="inferred from homology"/>
<evidence type="ECO:0000313" key="9">
    <source>
        <dbReference type="EnsemblMetazoa" id="XP_020905708.1"/>
    </source>
</evidence>
<evidence type="ECO:0000259" key="7">
    <source>
        <dbReference type="Pfam" id="PF01974"/>
    </source>
</evidence>
<dbReference type="AlphaFoldDB" id="A0A913XK72"/>
<feature type="domain" description="tRNA intron endonuclease catalytic" evidence="7">
    <location>
        <begin position="291"/>
        <end position="378"/>
    </location>
</feature>
<dbReference type="GO" id="GO:0003676">
    <property type="term" value="F:nucleic acid binding"/>
    <property type="evidence" value="ECO:0007669"/>
    <property type="project" value="InterPro"/>
</dbReference>
<organism evidence="9 10">
    <name type="scientific">Exaiptasia diaphana</name>
    <name type="common">Tropical sea anemone</name>
    <name type="synonym">Aiptasia pulchella</name>
    <dbReference type="NCBI Taxonomy" id="2652724"/>
    <lineage>
        <taxon>Eukaryota</taxon>
        <taxon>Metazoa</taxon>
        <taxon>Cnidaria</taxon>
        <taxon>Anthozoa</taxon>
        <taxon>Hexacorallia</taxon>
        <taxon>Actiniaria</taxon>
        <taxon>Aiptasiidae</taxon>
        <taxon>Exaiptasia</taxon>
    </lineage>
</organism>
<feature type="compositionally biased region" description="Acidic residues" evidence="6">
    <location>
        <begin position="173"/>
        <end position="192"/>
    </location>
</feature>
<dbReference type="Gene3D" id="3.40.1350.10">
    <property type="match status" value="1"/>
</dbReference>
<dbReference type="PIRSF" id="PIRSF011789">
    <property type="entry name" value="tRNA_splic_SEN2"/>
    <property type="match status" value="1"/>
</dbReference>
<feature type="compositionally biased region" description="Basic and acidic residues" evidence="6">
    <location>
        <begin position="138"/>
        <end position="172"/>
    </location>
</feature>
<dbReference type="CDD" id="cd22363">
    <property type="entry name" value="tRNA-intron_lyase_C"/>
    <property type="match status" value="1"/>
</dbReference>
<evidence type="ECO:0000313" key="10">
    <source>
        <dbReference type="Proteomes" id="UP000887567"/>
    </source>
</evidence>
<dbReference type="InterPro" id="IPR006676">
    <property type="entry name" value="tRNA_splic"/>
</dbReference>
<feature type="compositionally biased region" description="Basic and acidic residues" evidence="6">
    <location>
        <begin position="202"/>
        <end position="211"/>
    </location>
</feature>
<keyword evidence="10" id="KW-1185">Reference proteome</keyword>
<evidence type="ECO:0000256" key="6">
    <source>
        <dbReference type="SAM" id="MobiDB-lite"/>
    </source>
</evidence>